<dbReference type="SUPFAM" id="SSF51338">
    <property type="entry name" value="Composite domain of metallo-dependent hydrolases"/>
    <property type="match status" value="1"/>
</dbReference>
<evidence type="ECO:0000313" key="4">
    <source>
        <dbReference type="Proteomes" id="UP001218362"/>
    </source>
</evidence>
<dbReference type="InterPro" id="IPR032466">
    <property type="entry name" value="Metal_Hydrolase"/>
</dbReference>
<dbReference type="CDD" id="cd01299">
    <property type="entry name" value="Met_dep_hydrolase_A"/>
    <property type="match status" value="1"/>
</dbReference>
<dbReference type="AlphaFoldDB" id="A0AAJ5XAK2"/>
<dbReference type="EMBL" id="CP119316">
    <property type="protein sequence ID" value="WEK47762.1"/>
    <property type="molecule type" value="Genomic_DNA"/>
</dbReference>
<dbReference type="KEGG" id="acob:P0Y56_05565"/>
<dbReference type="InterPro" id="IPR011059">
    <property type="entry name" value="Metal-dep_hydrolase_composite"/>
</dbReference>
<evidence type="ECO:0000259" key="2">
    <source>
        <dbReference type="Pfam" id="PF01979"/>
    </source>
</evidence>
<dbReference type="Gene3D" id="2.30.40.10">
    <property type="entry name" value="Urease, subunit C, domain 1"/>
    <property type="match status" value="1"/>
</dbReference>
<name>A0AAJ5XAK2_9SPHN</name>
<sequence>MKAPLLALAPVLVAALCAAPVSAQSLYVEAGRLLDVDSGKELTGQCVLTQDKAITRIEPCGATPAGAERIDWSGYTVLPGLIDLHTHLVDVTESEDTAAPIKTTPPETALIGAHNAWITLNAGFTTLRDVGTYRGLTDVDVRNAINTGLIPGPRMYVAGAYITKPGGGGEVNGVVPNDQLPPDMRLGVSSTPQETHDRAEYLFAHGADFLKLIATGAVLALNNDVNETELTQAQMQAAVDVAKEHGSFAIAHAHGAEGIKEAIRAGVRTIEHASLIDDEGLQLARDKGVWLVMDIYDGDWIDEEGTRAGWPAEMLQKNRDTTLAQRERFEKAVKMGVKLGFGTDAGVYPHGMNARQFAYMVQWGMTPLQAIRAATIEGAKVLGRYDQFGSIAPGKSADMIAVAGDPLQNVRVLESVSGVIKEGVKYK</sequence>
<dbReference type="Gene3D" id="3.20.20.140">
    <property type="entry name" value="Metal-dependent hydrolases"/>
    <property type="match status" value="1"/>
</dbReference>
<accession>A0AAJ5XAK2</accession>
<reference evidence="3" key="1">
    <citation type="submission" date="2023-03" db="EMBL/GenBank/DDBJ databases">
        <title>Andean soil-derived lignocellulolytic bacterial consortium as a source of novel taxa and putative plastic-active enzymes.</title>
        <authorList>
            <person name="Diaz-Garcia L."/>
            <person name="Chuvochina M."/>
            <person name="Feuerriegel G."/>
            <person name="Bunk B."/>
            <person name="Sproer C."/>
            <person name="Streit W.R."/>
            <person name="Rodriguez L.M."/>
            <person name="Overmann J."/>
            <person name="Jimenez D.J."/>
        </authorList>
    </citation>
    <scope>NUCLEOTIDE SEQUENCE</scope>
    <source>
        <strain evidence="3">MAG 26</strain>
    </source>
</reference>
<organism evidence="3 4">
    <name type="scientific">Candidatus Andeanibacterium colombiense</name>
    <dbReference type="NCBI Taxonomy" id="3121345"/>
    <lineage>
        <taxon>Bacteria</taxon>
        <taxon>Pseudomonadati</taxon>
        <taxon>Pseudomonadota</taxon>
        <taxon>Alphaproteobacteria</taxon>
        <taxon>Sphingomonadales</taxon>
        <taxon>Sphingomonadaceae</taxon>
        <taxon>Candidatus Andeanibacterium</taxon>
    </lineage>
</organism>
<evidence type="ECO:0000313" key="3">
    <source>
        <dbReference type="EMBL" id="WEK47762.1"/>
    </source>
</evidence>
<dbReference type="Proteomes" id="UP001218362">
    <property type="component" value="Chromosome"/>
</dbReference>
<dbReference type="PANTHER" id="PTHR43135">
    <property type="entry name" value="ALPHA-D-RIBOSE 1-METHYLPHOSPHONATE 5-TRIPHOSPHATE DIPHOSPHATASE"/>
    <property type="match status" value="1"/>
</dbReference>
<proteinExistence type="predicted"/>
<feature type="signal peptide" evidence="1">
    <location>
        <begin position="1"/>
        <end position="23"/>
    </location>
</feature>
<dbReference type="InterPro" id="IPR006680">
    <property type="entry name" value="Amidohydro-rel"/>
</dbReference>
<dbReference type="SUPFAM" id="SSF51556">
    <property type="entry name" value="Metallo-dependent hydrolases"/>
    <property type="match status" value="1"/>
</dbReference>
<feature type="chain" id="PRO_5042469116" evidence="1">
    <location>
        <begin position="24"/>
        <end position="427"/>
    </location>
</feature>
<dbReference type="PANTHER" id="PTHR43135:SF3">
    <property type="entry name" value="ALPHA-D-RIBOSE 1-METHYLPHOSPHONATE 5-TRIPHOSPHATE DIPHOSPHATASE"/>
    <property type="match status" value="1"/>
</dbReference>
<keyword evidence="1" id="KW-0732">Signal</keyword>
<dbReference type="InterPro" id="IPR051781">
    <property type="entry name" value="Metallo-dep_Hydrolase"/>
</dbReference>
<protein>
    <submittedName>
        <fullName evidence="3">Amidohydrolase family protein</fullName>
    </submittedName>
</protein>
<dbReference type="InterPro" id="IPR057744">
    <property type="entry name" value="OTAase-like"/>
</dbReference>
<feature type="domain" description="Amidohydrolase-related" evidence="2">
    <location>
        <begin position="76"/>
        <end position="423"/>
    </location>
</feature>
<gene>
    <name evidence="3" type="ORF">P0Y56_05565</name>
</gene>
<dbReference type="Pfam" id="PF01979">
    <property type="entry name" value="Amidohydro_1"/>
    <property type="match status" value="1"/>
</dbReference>
<evidence type="ECO:0000256" key="1">
    <source>
        <dbReference type="SAM" id="SignalP"/>
    </source>
</evidence>
<dbReference type="GO" id="GO:0016810">
    <property type="term" value="F:hydrolase activity, acting on carbon-nitrogen (but not peptide) bonds"/>
    <property type="evidence" value="ECO:0007669"/>
    <property type="project" value="InterPro"/>
</dbReference>